<comment type="caution">
    <text evidence="3">The sequence shown here is derived from an EMBL/GenBank/DDBJ whole genome shotgun (WGS) entry which is preliminary data.</text>
</comment>
<evidence type="ECO:0000256" key="1">
    <source>
        <dbReference type="SAM" id="MobiDB-lite"/>
    </source>
</evidence>
<feature type="compositionally biased region" description="Basic and acidic residues" evidence="1">
    <location>
        <begin position="59"/>
        <end position="113"/>
    </location>
</feature>
<organism evidence="3 4">
    <name type="scientific">Acinetobacter courvalinii</name>
    <dbReference type="NCBI Taxonomy" id="280147"/>
    <lineage>
        <taxon>Bacteria</taxon>
        <taxon>Pseudomonadati</taxon>
        <taxon>Pseudomonadota</taxon>
        <taxon>Gammaproteobacteria</taxon>
        <taxon>Moraxellales</taxon>
        <taxon>Moraxellaceae</taxon>
        <taxon>Acinetobacter</taxon>
    </lineage>
</organism>
<evidence type="ECO:0000256" key="2">
    <source>
        <dbReference type="SAM" id="Phobius"/>
    </source>
</evidence>
<gene>
    <name evidence="3" type="ORF">N7644_04265</name>
</gene>
<accession>A0AA42I5I6</accession>
<feature type="transmembrane region" description="Helical" evidence="2">
    <location>
        <begin position="6"/>
        <end position="23"/>
    </location>
</feature>
<dbReference type="EMBL" id="JAOEEO010000001">
    <property type="protein sequence ID" value="MDH0562894.1"/>
    <property type="molecule type" value="Genomic_DNA"/>
</dbReference>
<keyword evidence="2" id="KW-0812">Transmembrane</keyword>
<dbReference type="RefSeq" id="WP_032880338.1">
    <property type="nucleotide sequence ID" value="NZ_DALZEX010000001.1"/>
</dbReference>
<name>A0AA42I5I6_9GAMM</name>
<evidence type="ECO:0000313" key="3">
    <source>
        <dbReference type="EMBL" id="MDH0562894.1"/>
    </source>
</evidence>
<evidence type="ECO:0000313" key="4">
    <source>
        <dbReference type="Proteomes" id="UP001159329"/>
    </source>
</evidence>
<dbReference type="Proteomes" id="UP001159329">
    <property type="component" value="Unassembled WGS sequence"/>
</dbReference>
<keyword evidence="2" id="KW-0472">Membrane</keyword>
<sequence>MNKTYIILGISFIFMFGVIWKSNHDRLRRELEKQQQFQQHTQKMAELEVEQQVKLQQEAAEKAKRDQQRAIDNENARLETERFEREMKEQELAQTREHSSSYEEEDPLRHIFD</sequence>
<feature type="region of interest" description="Disordered" evidence="1">
    <location>
        <begin position="57"/>
        <end position="113"/>
    </location>
</feature>
<reference evidence="3" key="1">
    <citation type="submission" date="2022-09" db="EMBL/GenBank/DDBJ databases">
        <title>Intensive care unit water sources are persistently colonized with multi-drug resistant bacteria and are the site of extensive horizontal gene transfer of antibiotic resistance genes.</title>
        <authorList>
            <person name="Diorio-Toth L."/>
        </authorList>
    </citation>
    <scope>NUCLEOTIDE SEQUENCE</scope>
    <source>
        <strain evidence="3">GD04005</strain>
    </source>
</reference>
<protein>
    <submittedName>
        <fullName evidence="3">Uncharacterized protein</fullName>
    </submittedName>
</protein>
<proteinExistence type="predicted"/>
<keyword evidence="2" id="KW-1133">Transmembrane helix</keyword>
<dbReference type="AlphaFoldDB" id="A0AA42I5I6"/>